<proteinExistence type="predicted"/>
<protein>
    <submittedName>
        <fullName evidence="4">Putative sensor domain protein</fullName>
    </submittedName>
</protein>
<dbReference type="GO" id="GO:0016020">
    <property type="term" value="C:membrane"/>
    <property type="evidence" value="ECO:0007669"/>
    <property type="project" value="InterPro"/>
</dbReference>
<reference evidence="4 5" key="1">
    <citation type="submission" date="2014-04" db="EMBL/GenBank/DDBJ databases">
        <title>Draft genome sequence of Bacillus azotoformans MEV2011, a (co-) denitrifying strain unable to grow in the presence of oxygen.</title>
        <authorList>
            <person name="Nielsen M."/>
            <person name="Schreiber L."/>
            <person name="Finster K."/>
            <person name="Schramm A."/>
        </authorList>
    </citation>
    <scope>NUCLEOTIDE SEQUENCE [LARGE SCALE GENOMIC DNA]</scope>
    <source>
        <strain evidence="4 5">MEV2011</strain>
    </source>
</reference>
<organism evidence="4 5">
    <name type="scientific">Schinkia azotoformans MEV2011</name>
    <dbReference type="NCBI Taxonomy" id="1348973"/>
    <lineage>
        <taxon>Bacteria</taxon>
        <taxon>Bacillati</taxon>
        <taxon>Bacillota</taxon>
        <taxon>Bacilli</taxon>
        <taxon>Bacillales</taxon>
        <taxon>Bacillaceae</taxon>
        <taxon>Calidifontibacillus/Schinkia group</taxon>
        <taxon>Schinkia</taxon>
    </lineage>
</organism>
<dbReference type="OrthoDB" id="9776552at2"/>
<comment type="caution">
    <text evidence="4">The sequence shown here is derived from an EMBL/GenBank/DDBJ whole genome shotgun (WGS) entry which is preliminary data.</text>
</comment>
<sequence>MNIQEIIDLDFLQKVQDSFAKATGLAAITVDFRGNPVTEYSNFSLFCKKIREDQQLYDKCLKCDAYGGLEAVRRENFFMYRCHTGLVDIAVPIIIKGQFIGSMLVGQVKLNETENDRLDYIIKESSNWKENKEIVADFDQIPIISIEKITAAAKMMFYVINNMVEKDVIQYVQEELRAKDQELINQLKIQADLERSLYAKQKQFFKLMVNPNLFFNVMNTMSCLAVLEKASRTQDVILTFSEMMKYLLTNDNTFVTVEDEISYIYMYVKLQKLRFEDRVQVMIDIPKELRSIKIPAMILQSILDNAFIHGIEPKDGKGSIQIKGYILDDDFICEVIDDGIGMTATAIASIMDKSGGTERESHSKGIGLHHVNFILTSNYGNEYKLKITQNDAGGTIVRFRVPK</sequence>
<dbReference type="EMBL" id="JJRY01000021">
    <property type="protein sequence ID" value="KEF36827.1"/>
    <property type="molecule type" value="Genomic_DNA"/>
</dbReference>
<dbReference type="Pfam" id="PF06580">
    <property type="entry name" value="His_kinase"/>
    <property type="match status" value="1"/>
</dbReference>
<accession>A0A072NHV1</accession>
<gene>
    <name evidence="4" type="ORF">M670_03909</name>
</gene>
<name>A0A072NHV1_SCHAZ</name>
<dbReference type="Pfam" id="PF02518">
    <property type="entry name" value="HATPase_c"/>
    <property type="match status" value="1"/>
</dbReference>
<feature type="domain" description="PocR" evidence="3">
    <location>
        <begin position="5"/>
        <end position="166"/>
    </location>
</feature>
<dbReference type="Gene3D" id="3.30.565.10">
    <property type="entry name" value="Histidine kinase-like ATPase, C-terminal domain"/>
    <property type="match status" value="1"/>
</dbReference>
<dbReference type="PATRIC" id="fig|1348973.3.peg.3792"/>
<dbReference type="SUPFAM" id="SSF55874">
    <property type="entry name" value="ATPase domain of HSP90 chaperone/DNA topoisomerase II/histidine kinase"/>
    <property type="match status" value="1"/>
</dbReference>
<evidence type="ECO:0000259" key="2">
    <source>
        <dbReference type="Pfam" id="PF06580"/>
    </source>
</evidence>
<evidence type="ECO:0000313" key="5">
    <source>
        <dbReference type="Proteomes" id="UP000027936"/>
    </source>
</evidence>
<dbReference type="Pfam" id="PF10114">
    <property type="entry name" value="PocR"/>
    <property type="match status" value="1"/>
</dbReference>
<evidence type="ECO:0000259" key="3">
    <source>
        <dbReference type="Pfam" id="PF10114"/>
    </source>
</evidence>
<evidence type="ECO:0000259" key="1">
    <source>
        <dbReference type="Pfam" id="PF02518"/>
    </source>
</evidence>
<dbReference type="InterPro" id="IPR010559">
    <property type="entry name" value="Sig_transdc_His_kin_internal"/>
</dbReference>
<dbReference type="PANTHER" id="PTHR34220:SF7">
    <property type="entry name" value="SENSOR HISTIDINE KINASE YPDA"/>
    <property type="match status" value="1"/>
</dbReference>
<dbReference type="InterPro" id="IPR036890">
    <property type="entry name" value="HATPase_C_sf"/>
</dbReference>
<dbReference type="InterPro" id="IPR050640">
    <property type="entry name" value="Bact_2-comp_sensor_kinase"/>
</dbReference>
<dbReference type="RefSeq" id="WP_035197531.1">
    <property type="nucleotide sequence ID" value="NZ_JJRY01000021.1"/>
</dbReference>
<feature type="domain" description="Signal transduction histidine kinase internal region" evidence="2">
    <location>
        <begin position="203"/>
        <end position="279"/>
    </location>
</feature>
<feature type="domain" description="Histidine kinase/HSP90-like ATPase" evidence="1">
    <location>
        <begin position="297"/>
        <end position="402"/>
    </location>
</feature>
<dbReference type="InterPro" id="IPR018771">
    <property type="entry name" value="PocR_dom"/>
</dbReference>
<dbReference type="InterPro" id="IPR003594">
    <property type="entry name" value="HATPase_dom"/>
</dbReference>
<evidence type="ECO:0000313" key="4">
    <source>
        <dbReference type="EMBL" id="KEF36827.1"/>
    </source>
</evidence>
<dbReference type="AlphaFoldDB" id="A0A072NHV1"/>
<dbReference type="GO" id="GO:0000155">
    <property type="term" value="F:phosphorelay sensor kinase activity"/>
    <property type="evidence" value="ECO:0007669"/>
    <property type="project" value="InterPro"/>
</dbReference>
<dbReference type="PANTHER" id="PTHR34220">
    <property type="entry name" value="SENSOR HISTIDINE KINASE YPDA"/>
    <property type="match status" value="1"/>
</dbReference>
<dbReference type="Proteomes" id="UP000027936">
    <property type="component" value="Unassembled WGS sequence"/>
</dbReference>